<dbReference type="Proteomes" id="UP000001745">
    <property type="component" value="Unassembled WGS sequence"/>
</dbReference>
<evidence type="ECO:0000313" key="2">
    <source>
        <dbReference type="Proteomes" id="UP000001745"/>
    </source>
</evidence>
<dbReference type="EMBL" id="EQ962659">
    <property type="protein sequence ID" value="EED12727.1"/>
    <property type="molecule type" value="Genomic_DNA"/>
</dbReference>
<proteinExistence type="predicted"/>
<dbReference type="RefSeq" id="XP_002486838.1">
    <property type="nucleotide sequence ID" value="XM_002486793.1"/>
</dbReference>
<dbReference type="VEuPathDB" id="FungiDB:TSTA_052500"/>
<organism evidence="1 2">
    <name type="scientific">Talaromyces stipitatus (strain ATCC 10500 / CBS 375.48 / QM 6759 / NRRL 1006)</name>
    <name type="common">Penicillium stipitatum</name>
    <dbReference type="NCBI Taxonomy" id="441959"/>
    <lineage>
        <taxon>Eukaryota</taxon>
        <taxon>Fungi</taxon>
        <taxon>Dikarya</taxon>
        <taxon>Ascomycota</taxon>
        <taxon>Pezizomycotina</taxon>
        <taxon>Eurotiomycetes</taxon>
        <taxon>Eurotiomycetidae</taxon>
        <taxon>Eurotiales</taxon>
        <taxon>Trichocomaceae</taxon>
        <taxon>Talaromyces</taxon>
        <taxon>Talaromyces sect. Talaromyces</taxon>
    </lineage>
</organism>
<sequence>MDSDAPIGGNIPQEQNRQLQAQAKVNKRAQELAFAFQQTRPRATTRLYSKPQAKWGVWCKEQGFSDGELVTENKMVTFLDEWVLHRPIRSSCYKRACTDENGDLVTQTLGVSSLKQYAAGLVDLWKFQKTLGQSYSTAGPDGKIQMSKAKDHRLRNPTFI</sequence>
<dbReference type="AlphaFoldDB" id="B8MQT0"/>
<protein>
    <submittedName>
        <fullName evidence="1">Uncharacterized protein</fullName>
    </submittedName>
</protein>
<dbReference type="OrthoDB" id="4325529at2759"/>
<dbReference type="STRING" id="441959.B8MQT0"/>
<reference evidence="2" key="1">
    <citation type="journal article" date="2015" name="Genome Announc.">
        <title>Genome sequence of the AIDS-associated pathogen Penicillium marneffei (ATCC18224) and its near taxonomic relative Talaromyces stipitatus (ATCC10500).</title>
        <authorList>
            <person name="Nierman W.C."/>
            <person name="Fedorova-Abrams N.D."/>
            <person name="Andrianopoulos A."/>
        </authorList>
    </citation>
    <scope>NUCLEOTIDE SEQUENCE [LARGE SCALE GENOMIC DNA]</scope>
    <source>
        <strain evidence="2">ATCC 10500 / CBS 375.48 / QM 6759 / NRRL 1006</strain>
    </source>
</reference>
<name>B8MQT0_TALSN</name>
<dbReference type="HOGENOM" id="CLU_1653312_0_0_1"/>
<dbReference type="InParanoid" id="B8MQT0"/>
<dbReference type="PhylomeDB" id="B8MQT0"/>
<evidence type="ECO:0000313" key="1">
    <source>
        <dbReference type="EMBL" id="EED12727.1"/>
    </source>
</evidence>
<gene>
    <name evidence="1" type="ORF">TSTA_052500</name>
</gene>
<accession>B8MQT0</accession>
<dbReference type="GeneID" id="8098199"/>
<keyword evidence="2" id="KW-1185">Reference proteome</keyword>